<organism evidence="2 3">
    <name type="scientific">Methylocella tundrae</name>
    <dbReference type="NCBI Taxonomy" id="227605"/>
    <lineage>
        <taxon>Bacteria</taxon>
        <taxon>Pseudomonadati</taxon>
        <taxon>Pseudomonadota</taxon>
        <taxon>Alphaproteobacteria</taxon>
        <taxon>Hyphomicrobiales</taxon>
        <taxon>Beijerinckiaceae</taxon>
        <taxon>Methylocella</taxon>
    </lineage>
</organism>
<dbReference type="Proteomes" id="UP000294360">
    <property type="component" value="Chromosome"/>
</dbReference>
<evidence type="ECO:0000313" key="3">
    <source>
        <dbReference type="Proteomes" id="UP000294360"/>
    </source>
</evidence>
<evidence type="ECO:0008006" key="4">
    <source>
        <dbReference type="Google" id="ProtNLM"/>
    </source>
</evidence>
<reference evidence="2 3" key="1">
    <citation type="submission" date="2019-03" db="EMBL/GenBank/DDBJ databases">
        <authorList>
            <person name="Kox A.R. M."/>
        </authorList>
    </citation>
    <scope>NUCLEOTIDE SEQUENCE [LARGE SCALE GENOMIC DNA]</scope>
    <source>
        <strain evidence="2">MTUNDRAET4 annotated genome</strain>
    </source>
</reference>
<dbReference type="KEGG" id="mtun:MTUNDRAET4_1766"/>
<dbReference type="Gene3D" id="3.60.21.10">
    <property type="match status" value="1"/>
</dbReference>
<feature type="region of interest" description="Disordered" evidence="1">
    <location>
        <begin position="1"/>
        <end position="20"/>
    </location>
</feature>
<evidence type="ECO:0000256" key="1">
    <source>
        <dbReference type="SAM" id="MobiDB-lite"/>
    </source>
</evidence>
<proteinExistence type="predicted"/>
<dbReference type="EMBL" id="LR536450">
    <property type="protein sequence ID" value="VFU08659.1"/>
    <property type="molecule type" value="Genomic_DNA"/>
</dbReference>
<protein>
    <recommendedName>
        <fullName evidence="4">Serine/threonine protein phosphatase</fullName>
    </recommendedName>
</protein>
<gene>
    <name evidence="2" type="ORF">MTUNDRAET4_1766</name>
</gene>
<evidence type="ECO:0000313" key="2">
    <source>
        <dbReference type="EMBL" id="VFU08659.1"/>
    </source>
</evidence>
<sequence>MATSFLFMPASGRGRRSPGSATMICCGSGTNFSRTRSHLKKIIVHGHTPVMEPEVRSNRIDIDTGAYATGRLTCLRLERDQIDFI</sequence>
<dbReference type="AlphaFoldDB" id="A0A4U8Z0P8"/>
<accession>A0A4U8Z0P8</accession>
<dbReference type="InterPro" id="IPR029052">
    <property type="entry name" value="Metallo-depent_PP-like"/>
</dbReference>
<dbReference type="SUPFAM" id="SSF56300">
    <property type="entry name" value="Metallo-dependent phosphatases"/>
    <property type="match status" value="1"/>
</dbReference>
<name>A0A4U8Z0P8_METTU</name>